<keyword evidence="1" id="KW-1133">Transmembrane helix</keyword>
<protein>
    <submittedName>
        <fullName evidence="2">P-loop containing nucleoside triphosphate hydrolase protein</fullName>
    </submittedName>
</protein>
<dbReference type="Proteomes" id="UP000807306">
    <property type="component" value="Unassembled WGS sequence"/>
</dbReference>
<evidence type="ECO:0000256" key="1">
    <source>
        <dbReference type="SAM" id="Phobius"/>
    </source>
</evidence>
<dbReference type="AlphaFoldDB" id="A0A9P6EB15"/>
<comment type="caution">
    <text evidence="2">The sequence shown here is derived from an EMBL/GenBank/DDBJ whole genome shotgun (WGS) entry which is preliminary data.</text>
</comment>
<keyword evidence="3" id="KW-1185">Reference proteome</keyword>
<name>A0A9P6EB15_9AGAR</name>
<keyword evidence="1" id="KW-0472">Membrane</keyword>
<dbReference type="SUPFAM" id="SSF52540">
    <property type="entry name" value="P-loop containing nucleoside triphosphate hydrolases"/>
    <property type="match status" value="1"/>
</dbReference>
<keyword evidence="1" id="KW-0812">Transmembrane</keyword>
<reference evidence="2" key="1">
    <citation type="submission" date="2020-11" db="EMBL/GenBank/DDBJ databases">
        <authorList>
            <consortium name="DOE Joint Genome Institute"/>
            <person name="Ahrendt S."/>
            <person name="Riley R."/>
            <person name="Andreopoulos W."/>
            <person name="Labutti K."/>
            <person name="Pangilinan J."/>
            <person name="Ruiz-Duenas F.J."/>
            <person name="Barrasa J.M."/>
            <person name="Sanchez-Garcia M."/>
            <person name="Camarero S."/>
            <person name="Miyauchi S."/>
            <person name="Serrano A."/>
            <person name="Linde D."/>
            <person name="Babiker R."/>
            <person name="Drula E."/>
            <person name="Ayuso-Fernandez I."/>
            <person name="Pacheco R."/>
            <person name="Padilla G."/>
            <person name="Ferreira P."/>
            <person name="Barriuso J."/>
            <person name="Kellner H."/>
            <person name="Castanera R."/>
            <person name="Alfaro M."/>
            <person name="Ramirez L."/>
            <person name="Pisabarro A.G."/>
            <person name="Kuo A."/>
            <person name="Tritt A."/>
            <person name="Lipzen A."/>
            <person name="He G."/>
            <person name="Yan M."/>
            <person name="Ng V."/>
            <person name="Cullen D."/>
            <person name="Martin F."/>
            <person name="Rosso M.-N."/>
            <person name="Henrissat B."/>
            <person name="Hibbett D."/>
            <person name="Martinez A.T."/>
            <person name="Grigoriev I.V."/>
        </authorList>
    </citation>
    <scope>NUCLEOTIDE SEQUENCE</scope>
    <source>
        <strain evidence="2">CBS 506.95</strain>
    </source>
</reference>
<dbReference type="InterPro" id="IPR050534">
    <property type="entry name" value="Coronavir_polyprotein_1ab"/>
</dbReference>
<feature type="transmembrane region" description="Helical" evidence="1">
    <location>
        <begin position="621"/>
        <end position="638"/>
    </location>
</feature>
<accession>A0A9P6EB15</accession>
<dbReference type="InterPro" id="IPR027417">
    <property type="entry name" value="P-loop_NTPase"/>
</dbReference>
<sequence length="639" mass="71300">MPSPPRPINFLQNILEGRDPEINRPVPIRIIQEAELTSDAVDIFLVFGHALPLGISPGFSENGRLVALAITDGQECRIIEFAESKHGKPKSPSSQALESRKLLQENLLCRDAGDLLAFDMGPLAMALYNDLGVRVNNAIDIQSSFSAVNRKPSLTIKDALGDSVKLFHNNIQDIFLQTVYHNEDSMRYKDLAHRAWISQFLASFGNGITQFTNSKRINTKALSDQHLALVAKAARDTTRLEQMKPVYTTHQISQHSSTKDTMEVKAALFNNRMRSDRKVQMTLSNSVGAFTMPATVGLVAGRSTHINTTNSSVNLSNTAVGVITSIGRDDPTTAEARRAATILRILQGQQNLLEDSPWIQNIWFITSIAEISWPDDWDQKGPKPLKNTNFKLNRPLNSSQQSAVNSMLSFSHGERLTIIRGPPGTGKTSVISAFVQFAVSLFNRTGIWLVAQSNVAVKNIAEKLAGDGFQAWKLLVSKDFRFDWHEHLYGQLIQQHIIQSDEFKEVSRARLQDVRVILCTLSTLSSFFIKKFTTSIPFETLIVDEASQIEVGDYISIFSSFKSSLRKVCFIGDDKQLPPYGQEDLQDLQSIFEISHLQAQTECLLRLVISSLRQSMIVNSNPTPIILSLVILLHVVLWM</sequence>
<dbReference type="Gene3D" id="3.40.50.300">
    <property type="entry name" value="P-loop containing nucleotide triphosphate hydrolases"/>
    <property type="match status" value="1"/>
</dbReference>
<dbReference type="Pfam" id="PF13245">
    <property type="entry name" value="AAA_19"/>
    <property type="match status" value="1"/>
</dbReference>
<proteinExistence type="predicted"/>
<dbReference type="GO" id="GO:0016787">
    <property type="term" value="F:hydrolase activity"/>
    <property type="evidence" value="ECO:0007669"/>
    <property type="project" value="UniProtKB-KW"/>
</dbReference>
<organism evidence="2 3">
    <name type="scientific">Crepidotus variabilis</name>
    <dbReference type="NCBI Taxonomy" id="179855"/>
    <lineage>
        <taxon>Eukaryota</taxon>
        <taxon>Fungi</taxon>
        <taxon>Dikarya</taxon>
        <taxon>Basidiomycota</taxon>
        <taxon>Agaricomycotina</taxon>
        <taxon>Agaricomycetes</taxon>
        <taxon>Agaricomycetidae</taxon>
        <taxon>Agaricales</taxon>
        <taxon>Agaricineae</taxon>
        <taxon>Crepidotaceae</taxon>
        <taxon>Crepidotus</taxon>
    </lineage>
</organism>
<keyword evidence="2" id="KW-0378">Hydrolase</keyword>
<evidence type="ECO:0000313" key="3">
    <source>
        <dbReference type="Proteomes" id="UP000807306"/>
    </source>
</evidence>
<gene>
    <name evidence="2" type="ORF">CPB83DRAFT_519217</name>
</gene>
<dbReference type="EMBL" id="MU157881">
    <property type="protein sequence ID" value="KAF9525643.1"/>
    <property type="molecule type" value="Genomic_DNA"/>
</dbReference>
<evidence type="ECO:0000313" key="2">
    <source>
        <dbReference type="EMBL" id="KAF9525643.1"/>
    </source>
</evidence>
<dbReference type="PANTHER" id="PTHR43788">
    <property type="entry name" value="DNA2/NAM7 HELICASE FAMILY MEMBER"/>
    <property type="match status" value="1"/>
</dbReference>
<dbReference type="OrthoDB" id="6513042at2759"/>